<accession>A0A5B1LFH2</accession>
<dbReference type="Pfam" id="PF15780">
    <property type="entry name" value="ASH"/>
    <property type="match status" value="2"/>
</dbReference>
<evidence type="ECO:0000256" key="4">
    <source>
        <dbReference type="ARBA" id="ARBA00023069"/>
    </source>
</evidence>
<keyword evidence="4" id="KW-0969">Cilium</keyword>
<feature type="domain" description="HYDIN/VesB/CFA65-like Ig-like" evidence="8">
    <location>
        <begin position="682"/>
        <end position="782"/>
    </location>
</feature>
<reference evidence="9 10" key="1">
    <citation type="submission" date="2019-09" db="EMBL/GenBank/DDBJ databases">
        <title>Nocardioides panacisoli sp. nov., isolated from the soil of a ginseng field.</title>
        <authorList>
            <person name="Cho C."/>
        </authorList>
    </citation>
    <scope>NUCLEOTIDE SEQUENCE [LARGE SCALE GENOMIC DNA]</scope>
    <source>
        <strain evidence="9 10">BN130099</strain>
    </source>
</reference>
<dbReference type="Pfam" id="PF22544">
    <property type="entry name" value="HYDIN_VesB_CFA65-like_Ig"/>
    <property type="match status" value="3"/>
</dbReference>
<feature type="domain" description="HYDIN/VesB/CFA65-like Ig-like" evidence="8">
    <location>
        <begin position="381"/>
        <end position="453"/>
    </location>
</feature>
<proteinExistence type="predicted"/>
<keyword evidence="5" id="KW-0966">Cell projection</keyword>
<evidence type="ECO:0000256" key="1">
    <source>
        <dbReference type="ARBA" id="ARBA00004138"/>
    </source>
</evidence>
<sequence>MRARPGSTTARLVALLLVVSGASALAAAPASATVDVQLSTAAMSFGPVTPGPTPETQTVTVYNTGTENLVVGSPAIVGADKGTFWPSETCGGGSAGSITLALDESCTIDVHFATGSLGSRSATMKIPTTAGTQSVTLSGSTLTSAIDLAGSGAFDPTAVGSTATRQITVNSTGDLPLDTNEATISGANASQFAIIQDDCALAGQVPSGDSCAITVRFRPTSTGSKTATLSVASDAGAPATVALSASTSAPTLSIAPATLSYGSTLIGSSASLGVTVSNTGIGQIPWTSATLSGTNADQFEINDSCALVELIGTSTCTVRVTFRPTGAPGARSALLTLKASGQSDRTVPLSGTAAAAAPVPTMSAASIPFGDQPILTSSAPFSVTITNTGNAPLVLTMNAFVITGANANNFTVDYGCASTLAPSEQCTLRVMFRPDVTGSRAANLAINSNGTTRAVPLSGNGTTAPAGLTFSPNVRHQFPPTVVGANSATMTQTVTNPGPASLTVIAPVIIGPSASQFAIQGTTCNGAVLAATQQCTVTFRFSPTAMGLKAAILEISTSAGQQAIGMTGIATGGVTTTSASTLDYGTHLVGATSASQIVTVTNTGSGPMTLGAPAVTGTDAGDYAIVGGSCAAAVAVAVNGTCDLFLRFTPSARGTRTATLQLPGSAATKTVALTGNGVRSAVSVDDSSLAFGTQPVGVTSAPLTTTVTNTGDAGLSIDTTTLTGTNAGDFVVANDACSDSELAPGGSCLITVRMAPTATGPRSATLTLSTDAGPPMEITLAGTATEATASVNPPFRDFGFVAVGHPTSPTTVTISNTSSGPLELGTPTFGGGDPNSFDLMSSTCNGATLAPGGGSCTIRVRFNPAGGTIQSATVSLAHNGTGSPAVVSLTGVGLAPIAMASVEAVAFGEVRVGTTSGPETVTISNVGTADLEVGATNITGANQADYTITDDQCEAQDVAPGESCDITVTFSPSARGARPAGLSVAHNAVGGSVVVSLGGTGIFPVPQISDDDVDFGTVDRNTSSSTTTLELSNVGNTGLVVGDVTLTGPDASQFVIGTQDCAHTTVAPASSCDVDVRFSPSTLGDKNAVLSIATDAGDPTTVTLSGTSVPKSDLKIRGFGTLYTGKNHLVTRTVESSGDLMKYKVGVVNEDSQPASFKFRLTPSGAAATAQMFVTTGGTELLTTDGSGYFVTPTILPGKTMNFELRVTPTVPGQVIAGVDVALLSADDDVIESIATETNTMAPVNGTTGFELFAGQGSQKLIGGPVSGQTVTGPALNVDKSALFKVRLKNNSAAPQQIGLRLTDLDGCTGSFTVSAKAGTAVVTTEVLAGTFLTAPLNPGKYKDVKITIKRVAGGCAKKLLQVESLNGSTVVRSSFLLANASYDPVLD</sequence>
<evidence type="ECO:0000259" key="8">
    <source>
        <dbReference type="Pfam" id="PF22544"/>
    </source>
</evidence>
<evidence type="ECO:0000256" key="6">
    <source>
        <dbReference type="SAM" id="SignalP"/>
    </source>
</evidence>
<reference evidence="9 10" key="2">
    <citation type="submission" date="2019-09" db="EMBL/GenBank/DDBJ databases">
        <authorList>
            <person name="Jin C."/>
        </authorList>
    </citation>
    <scope>NUCLEOTIDE SEQUENCE [LARGE SCALE GENOMIC DNA]</scope>
    <source>
        <strain evidence="9 10">BN130099</strain>
    </source>
</reference>
<dbReference type="NCBIfam" id="NF012200">
    <property type="entry name" value="choice_anch_D"/>
    <property type="match status" value="10"/>
</dbReference>
<dbReference type="GO" id="GO:0005975">
    <property type="term" value="P:carbohydrate metabolic process"/>
    <property type="evidence" value="ECO:0007669"/>
    <property type="project" value="UniProtKB-ARBA"/>
</dbReference>
<dbReference type="InterPro" id="IPR031549">
    <property type="entry name" value="ASH"/>
</dbReference>
<feature type="domain" description="Abnormal spindle-like microcephaly-associated protein ASH" evidence="7">
    <location>
        <begin position="903"/>
        <end position="990"/>
    </location>
</feature>
<feature type="signal peptide" evidence="6">
    <location>
        <begin position="1"/>
        <end position="26"/>
    </location>
</feature>
<keyword evidence="6" id="KW-0732">Signal</keyword>
<dbReference type="InterPro" id="IPR053879">
    <property type="entry name" value="HYDIN_VesB_CFA65-like_Ig"/>
</dbReference>
<feature type="domain" description="Abnormal spindle-like microcephaly-associated protein ASH" evidence="7">
    <location>
        <begin position="153"/>
        <end position="235"/>
    </location>
</feature>
<feature type="domain" description="HYDIN/VesB/CFA65-like Ig-like" evidence="8">
    <location>
        <begin position="1009"/>
        <end position="1106"/>
    </location>
</feature>
<dbReference type="PANTHER" id="PTHR46127:SF1">
    <property type="entry name" value="CILIA- AND FLAGELLA-ASSOCIATED PROTEIN 65"/>
    <property type="match status" value="1"/>
</dbReference>
<evidence type="ECO:0000256" key="5">
    <source>
        <dbReference type="ARBA" id="ARBA00023273"/>
    </source>
</evidence>
<dbReference type="EMBL" id="VUJV01000003">
    <property type="protein sequence ID" value="KAA1418928.1"/>
    <property type="molecule type" value="Genomic_DNA"/>
</dbReference>
<evidence type="ECO:0000256" key="2">
    <source>
        <dbReference type="ARBA" id="ARBA00004496"/>
    </source>
</evidence>
<comment type="caution">
    <text evidence="9">The sequence shown here is derived from an EMBL/GenBank/DDBJ whole genome shotgun (WGS) entry which is preliminary data.</text>
</comment>
<feature type="chain" id="PRO_5039298082" evidence="6">
    <location>
        <begin position="27"/>
        <end position="1388"/>
    </location>
</feature>
<keyword evidence="10" id="KW-1185">Reference proteome</keyword>
<evidence type="ECO:0000313" key="9">
    <source>
        <dbReference type="EMBL" id="KAA1418928.1"/>
    </source>
</evidence>
<dbReference type="Gene3D" id="2.60.40.10">
    <property type="entry name" value="Immunoglobulins"/>
    <property type="match status" value="10"/>
</dbReference>
<name>A0A5B1LFH2_9ACTN</name>
<dbReference type="InterPro" id="IPR052614">
    <property type="entry name" value="CFAP65"/>
</dbReference>
<gene>
    <name evidence="9" type="ORF">F0U44_10660</name>
</gene>
<dbReference type="GO" id="GO:0005737">
    <property type="term" value="C:cytoplasm"/>
    <property type="evidence" value="ECO:0007669"/>
    <property type="project" value="UniProtKB-SubCell"/>
</dbReference>
<dbReference type="Proteomes" id="UP000325003">
    <property type="component" value="Unassembled WGS sequence"/>
</dbReference>
<organism evidence="9 10">
    <name type="scientific">Nocardioides humilatus</name>
    <dbReference type="NCBI Taxonomy" id="2607660"/>
    <lineage>
        <taxon>Bacteria</taxon>
        <taxon>Bacillati</taxon>
        <taxon>Actinomycetota</taxon>
        <taxon>Actinomycetes</taxon>
        <taxon>Propionibacteriales</taxon>
        <taxon>Nocardioidaceae</taxon>
        <taxon>Nocardioides</taxon>
    </lineage>
</organism>
<dbReference type="PANTHER" id="PTHR46127">
    <property type="entry name" value="CILIA- AND FLAGELLA-ASSOCIATED PROTEIN 65"/>
    <property type="match status" value="1"/>
</dbReference>
<evidence type="ECO:0000256" key="3">
    <source>
        <dbReference type="ARBA" id="ARBA00022490"/>
    </source>
</evidence>
<protein>
    <submittedName>
        <fullName evidence="9">Choice-of-anchor D domain-containing protein</fullName>
    </submittedName>
</protein>
<dbReference type="RefSeq" id="WP_149728268.1">
    <property type="nucleotide sequence ID" value="NZ_VUJV01000003.1"/>
</dbReference>
<dbReference type="InterPro" id="IPR013783">
    <property type="entry name" value="Ig-like_fold"/>
</dbReference>
<evidence type="ECO:0000259" key="7">
    <source>
        <dbReference type="Pfam" id="PF15780"/>
    </source>
</evidence>
<comment type="subcellular location">
    <subcellularLocation>
        <location evidence="1">Cell projection</location>
        <location evidence="1">Cilium</location>
    </subcellularLocation>
    <subcellularLocation>
        <location evidence="2">Cytoplasm</location>
    </subcellularLocation>
</comment>
<keyword evidence="3" id="KW-0963">Cytoplasm</keyword>
<evidence type="ECO:0000313" key="10">
    <source>
        <dbReference type="Proteomes" id="UP000325003"/>
    </source>
</evidence>